<dbReference type="Gene3D" id="3.40.50.1820">
    <property type="entry name" value="alpha/beta hydrolase"/>
    <property type="match status" value="1"/>
</dbReference>
<protein>
    <submittedName>
        <fullName evidence="3">Alpha/beta hydrolase</fullName>
    </submittedName>
</protein>
<gene>
    <name evidence="3" type="ORF">H9734_07580</name>
</gene>
<sequence length="309" mass="34305">MKHVIPQDSTYLPGMKTLMADPTDHLNVRYFPDVEYVRRGEKALHLQLLMPAGVAPGELSGDPEQIQSRRCPWIVYVQGAAWGEQDVYGSLPRLVRMAESGYVVASVKHRASREAGFPAFLQDVKSAIRFLRANAAFYHIDPDRVAVWGDSSGGHAALMVGVTGDLPEFKTEDCAEYSDAVNAVLDFYGPTDVTRINDAPRNPVYTADKENIPEDLLFGGCVIDHPEIAQPGNPLNYITAEKDLPPILIVHGDWDSMVPFQQSVLIYKKLMECGKTAEFYKVYGAEHGTCLWTPEVLKTAEQFLGIYLS</sequence>
<accession>A0A9D1XE63</accession>
<dbReference type="PANTHER" id="PTHR48081">
    <property type="entry name" value="AB HYDROLASE SUPERFAMILY PROTEIN C4A8.06C"/>
    <property type="match status" value="1"/>
</dbReference>
<evidence type="ECO:0000313" key="4">
    <source>
        <dbReference type="Proteomes" id="UP000886890"/>
    </source>
</evidence>
<comment type="caution">
    <text evidence="3">The sequence shown here is derived from an EMBL/GenBank/DDBJ whole genome shotgun (WGS) entry which is preliminary data.</text>
</comment>
<evidence type="ECO:0000256" key="1">
    <source>
        <dbReference type="ARBA" id="ARBA00022801"/>
    </source>
</evidence>
<reference evidence="3" key="1">
    <citation type="journal article" date="2021" name="PeerJ">
        <title>Extensive microbial diversity within the chicken gut microbiome revealed by metagenomics and culture.</title>
        <authorList>
            <person name="Gilroy R."/>
            <person name="Ravi A."/>
            <person name="Getino M."/>
            <person name="Pursley I."/>
            <person name="Horton D.L."/>
            <person name="Alikhan N.F."/>
            <person name="Baker D."/>
            <person name="Gharbi K."/>
            <person name="Hall N."/>
            <person name="Watson M."/>
            <person name="Adriaenssens E.M."/>
            <person name="Foster-Nyarko E."/>
            <person name="Jarju S."/>
            <person name="Secka A."/>
            <person name="Antonio M."/>
            <person name="Oren A."/>
            <person name="Chaudhuri R.R."/>
            <person name="La Ragione R."/>
            <person name="Hildebrand F."/>
            <person name="Pallen M.J."/>
        </authorList>
    </citation>
    <scope>NUCLEOTIDE SEQUENCE</scope>
    <source>
        <strain evidence="3">CHK183-1962</strain>
    </source>
</reference>
<proteinExistence type="predicted"/>
<evidence type="ECO:0000313" key="3">
    <source>
        <dbReference type="EMBL" id="HIX77437.1"/>
    </source>
</evidence>
<dbReference type="Pfam" id="PF20434">
    <property type="entry name" value="BD-FAE"/>
    <property type="match status" value="1"/>
</dbReference>
<reference evidence="3" key="2">
    <citation type="submission" date="2021-04" db="EMBL/GenBank/DDBJ databases">
        <authorList>
            <person name="Gilroy R."/>
        </authorList>
    </citation>
    <scope>NUCLEOTIDE SEQUENCE</scope>
    <source>
        <strain evidence="3">CHK183-1962</strain>
    </source>
</reference>
<evidence type="ECO:0000259" key="2">
    <source>
        <dbReference type="Pfam" id="PF20434"/>
    </source>
</evidence>
<dbReference type="Proteomes" id="UP000886890">
    <property type="component" value="Unassembled WGS sequence"/>
</dbReference>
<organism evidence="3 4">
    <name type="scientific">Candidatus Fusicatenibacter merdavium</name>
    <dbReference type="NCBI Taxonomy" id="2838600"/>
    <lineage>
        <taxon>Bacteria</taxon>
        <taxon>Bacillati</taxon>
        <taxon>Bacillota</taxon>
        <taxon>Clostridia</taxon>
        <taxon>Lachnospirales</taxon>
        <taxon>Lachnospiraceae</taxon>
        <taxon>Fusicatenibacter</taxon>
    </lineage>
</organism>
<dbReference type="InterPro" id="IPR050300">
    <property type="entry name" value="GDXG_lipolytic_enzyme"/>
</dbReference>
<dbReference type="EMBL" id="DXEK01000128">
    <property type="protein sequence ID" value="HIX77437.1"/>
    <property type="molecule type" value="Genomic_DNA"/>
</dbReference>
<dbReference type="PANTHER" id="PTHR48081:SF13">
    <property type="entry name" value="ALPHA_BETA HYDROLASE"/>
    <property type="match status" value="1"/>
</dbReference>
<dbReference type="GO" id="GO:0016787">
    <property type="term" value="F:hydrolase activity"/>
    <property type="evidence" value="ECO:0007669"/>
    <property type="project" value="UniProtKB-KW"/>
</dbReference>
<dbReference type="SUPFAM" id="SSF53474">
    <property type="entry name" value="alpha/beta-Hydrolases"/>
    <property type="match status" value="1"/>
</dbReference>
<name>A0A9D1XE63_9FIRM</name>
<dbReference type="InterPro" id="IPR029058">
    <property type="entry name" value="AB_hydrolase_fold"/>
</dbReference>
<dbReference type="InterPro" id="IPR049492">
    <property type="entry name" value="BD-FAE-like_dom"/>
</dbReference>
<keyword evidence="1 3" id="KW-0378">Hydrolase</keyword>
<dbReference type="AlphaFoldDB" id="A0A9D1XE63"/>
<feature type="domain" description="BD-FAE-like" evidence="2">
    <location>
        <begin position="67"/>
        <end position="270"/>
    </location>
</feature>